<dbReference type="PANTHER" id="PTHR22777">
    <property type="entry name" value="HEMOLYSIN-RELATED"/>
    <property type="match status" value="1"/>
</dbReference>
<feature type="transmembrane region" description="Helical" evidence="16">
    <location>
        <begin position="98"/>
        <end position="122"/>
    </location>
</feature>
<evidence type="ECO:0000256" key="2">
    <source>
        <dbReference type="ARBA" id="ARBA00006446"/>
    </source>
</evidence>
<evidence type="ECO:0000313" key="19">
    <source>
        <dbReference type="EMBL" id="OEO31167.1"/>
    </source>
</evidence>
<comment type="caution">
    <text evidence="19">The sequence shown here is derived from an EMBL/GenBank/DDBJ whole genome shotgun (WGS) entry which is preliminary data.</text>
</comment>
<dbReference type="GO" id="GO:0050660">
    <property type="term" value="F:flavin adenine dinucleotide binding"/>
    <property type="evidence" value="ECO:0007669"/>
    <property type="project" value="InterPro"/>
</dbReference>
<comment type="similarity">
    <text evidence="2">Belongs to the UPF0053 family. Hemolysin C subfamily.</text>
</comment>
<dbReference type="PROSITE" id="PS51846">
    <property type="entry name" value="CNNM"/>
    <property type="match status" value="1"/>
</dbReference>
<dbReference type="AlphaFoldDB" id="A0A1E5XRD3"/>
<feature type="domain" description="CNNM transmembrane" evidence="18">
    <location>
        <begin position="1"/>
        <end position="200"/>
    </location>
</feature>
<comment type="similarity">
    <text evidence="12">Belongs to the UPF0053 family. PaeA subfamily.</text>
</comment>
<name>A0A1E5XRD3_9HYPH</name>
<dbReference type="InterPro" id="IPR000644">
    <property type="entry name" value="CBS_dom"/>
</dbReference>
<keyword evidence="4" id="KW-1003">Cell membrane</keyword>
<evidence type="ECO:0000313" key="20">
    <source>
        <dbReference type="Proteomes" id="UP000095463"/>
    </source>
</evidence>
<proteinExistence type="inferred from homology"/>
<keyword evidence="10 15" id="KW-0472">Membrane</keyword>
<keyword evidence="3" id="KW-0813">Transport</keyword>
<evidence type="ECO:0000256" key="6">
    <source>
        <dbReference type="ARBA" id="ARBA00022692"/>
    </source>
</evidence>
<evidence type="ECO:0000256" key="10">
    <source>
        <dbReference type="ARBA" id="ARBA00023136"/>
    </source>
</evidence>
<evidence type="ECO:0000256" key="1">
    <source>
        <dbReference type="ARBA" id="ARBA00004429"/>
    </source>
</evidence>
<dbReference type="InterPro" id="IPR044751">
    <property type="entry name" value="Ion_transp-like_CBS"/>
</dbReference>
<keyword evidence="20" id="KW-1185">Reference proteome</keyword>
<organism evidence="19 20">
    <name type="scientific">Devosia insulae DS-56</name>
    <dbReference type="NCBI Taxonomy" id="1116389"/>
    <lineage>
        <taxon>Bacteria</taxon>
        <taxon>Pseudomonadati</taxon>
        <taxon>Pseudomonadota</taxon>
        <taxon>Alphaproteobacteria</taxon>
        <taxon>Hyphomicrobiales</taxon>
        <taxon>Devosiaceae</taxon>
        <taxon>Devosia</taxon>
    </lineage>
</organism>
<protein>
    <recommendedName>
        <fullName evidence="13">Polyamine export protein</fullName>
    </recommendedName>
</protein>
<dbReference type="InterPro" id="IPR002550">
    <property type="entry name" value="CNNM"/>
</dbReference>
<dbReference type="PROSITE" id="PS51371">
    <property type="entry name" value="CBS"/>
    <property type="match status" value="2"/>
</dbReference>
<evidence type="ECO:0000256" key="8">
    <source>
        <dbReference type="ARBA" id="ARBA00022989"/>
    </source>
</evidence>
<dbReference type="Gene3D" id="3.10.580.10">
    <property type="entry name" value="CBS-domain"/>
    <property type="match status" value="1"/>
</dbReference>
<comment type="subcellular location">
    <subcellularLocation>
        <location evidence="1">Cell inner membrane</location>
        <topology evidence="1">Multi-pass membrane protein</topology>
    </subcellularLocation>
</comment>
<evidence type="ECO:0000259" key="18">
    <source>
        <dbReference type="PROSITE" id="PS51846"/>
    </source>
</evidence>
<evidence type="ECO:0000256" key="15">
    <source>
        <dbReference type="PROSITE-ProRule" id="PRU01193"/>
    </source>
</evidence>
<dbReference type="OrthoDB" id="9797674at2"/>
<dbReference type="GO" id="GO:0005886">
    <property type="term" value="C:plasma membrane"/>
    <property type="evidence" value="ECO:0007669"/>
    <property type="project" value="UniProtKB-SubCell"/>
</dbReference>
<feature type="transmembrane region" description="Helical" evidence="16">
    <location>
        <begin position="134"/>
        <end position="156"/>
    </location>
</feature>
<gene>
    <name evidence="19" type="ORF">VW23_017515</name>
</gene>
<evidence type="ECO:0000256" key="3">
    <source>
        <dbReference type="ARBA" id="ARBA00022448"/>
    </source>
</evidence>
<sequence>MSPLLGLILLALLVGASSIISMSEIAFAAAREVRIRALAEGGDVRAIRFTALRADAGNIITAFQIAINSISILAGVIGDGLVGPMFADALAGAGAGSFAGPIGSILAFCLTTTLFILFADLIPKRIGMLIPEQVALALVWFPEGAVAVLRPLVWLFSGISNWLIARLHLAPSGPADEVTTEDFRMILAGGEKSGALMKKERRLIENVLALELRSVTSVMTVRDEIVYLDLSDPLEVQQEKVRRRPFSHYPICDGGIDEVIGCVRAEDVLATVMDRDAPVDFAKARRDVLSVPDTLNVWEVLAEFQAKGTGFAVVVSEYAHVVGVVTFKDLMSALMQGLANPFEEEAIMRRDDGSWLVDGVAPVVDVVRALNMKSFPHDGAYETIGGFIVHNLRRAARKGDKVEAGGYLFEVVDADKLRLNQLLVTKISSKSAARAS</sequence>
<reference evidence="19 20" key="1">
    <citation type="journal article" date="2015" name="Genome Announc.">
        <title>Genome Assemblies of Three Soil-Associated Devosia species: D. insulae, D. limi, and D. soli.</title>
        <authorList>
            <person name="Hassan Y.I."/>
            <person name="Lepp D."/>
            <person name="Zhou T."/>
        </authorList>
    </citation>
    <scope>NUCLEOTIDE SEQUENCE [LARGE SCALE GENOMIC DNA]</scope>
    <source>
        <strain evidence="19 20">DS-56</strain>
    </source>
</reference>
<evidence type="ECO:0000256" key="14">
    <source>
        <dbReference type="PROSITE-ProRule" id="PRU00703"/>
    </source>
</evidence>
<dbReference type="SUPFAM" id="SSF56176">
    <property type="entry name" value="FAD-binding/transporter-associated domain-like"/>
    <property type="match status" value="1"/>
</dbReference>
<dbReference type="Pfam" id="PF00571">
    <property type="entry name" value="CBS"/>
    <property type="match status" value="1"/>
</dbReference>
<dbReference type="InterPro" id="IPR046342">
    <property type="entry name" value="CBS_dom_sf"/>
</dbReference>
<evidence type="ECO:0000256" key="11">
    <source>
        <dbReference type="ARBA" id="ARBA00037177"/>
    </source>
</evidence>
<dbReference type="CDD" id="cd04590">
    <property type="entry name" value="CBS_pair_CorC_HlyC_assoc"/>
    <property type="match status" value="1"/>
</dbReference>
<accession>A0A1E5XRD3</accession>
<feature type="domain" description="CBS" evidence="17">
    <location>
        <begin position="219"/>
        <end position="279"/>
    </location>
</feature>
<dbReference type="SMART" id="SM01091">
    <property type="entry name" value="CorC_HlyC"/>
    <property type="match status" value="1"/>
</dbReference>
<keyword evidence="5" id="KW-0997">Cell inner membrane</keyword>
<evidence type="ECO:0000256" key="4">
    <source>
        <dbReference type="ARBA" id="ARBA00022475"/>
    </source>
</evidence>
<evidence type="ECO:0000256" key="9">
    <source>
        <dbReference type="ARBA" id="ARBA00023122"/>
    </source>
</evidence>
<dbReference type="Gene3D" id="3.30.465.10">
    <property type="match status" value="1"/>
</dbReference>
<evidence type="ECO:0000259" key="17">
    <source>
        <dbReference type="PROSITE" id="PS51371"/>
    </source>
</evidence>
<dbReference type="RefSeq" id="WP_069909619.1">
    <property type="nucleotide sequence ID" value="NZ_LAJE02000167.1"/>
</dbReference>
<dbReference type="InterPro" id="IPR016169">
    <property type="entry name" value="FAD-bd_PCMH_sub2"/>
</dbReference>
<dbReference type="SMART" id="SM00116">
    <property type="entry name" value="CBS"/>
    <property type="match status" value="2"/>
</dbReference>
<evidence type="ECO:0000256" key="7">
    <source>
        <dbReference type="ARBA" id="ARBA00022737"/>
    </source>
</evidence>
<dbReference type="PANTHER" id="PTHR22777:SF16">
    <property type="entry name" value="POLYAMINE EXPORT PROTEIN"/>
    <property type="match status" value="1"/>
</dbReference>
<dbReference type="Pfam" id="PF03471">
    <property type="entry name" value="CorC_HlyC"/>
    <property type="match status" value="1"/>
</dbReference>
<feature type="domain" description="CBS" evidence="17">
    <location>
        <begin position="284"/>
        <end position="342"/>
    </location>
</feature>
<keyword evidence="9 14" id="KW-0129">CBS domain</keyword>
<dbReference type="Proteomes" id="UP000095463">
    <property type="component" value="Unassembled WGS sequence"/>
</dbReference>
<evidence type="ECO:0000256" key="5">
    <source>
        <dbReference type="ARBA" id="ARBA00022519"/>
    </source>
</evidence>
<keyword evidence="7" id="KW-0677">Repeat</keyword>
<dbReference type="InterPro" id="IPR005170">
    <property type="entry name" value="Transptr-assoc_dom"/>
</dbReference>
<evidence type="ECO:0000256" key="16">
    <source>
        <dbReference type="SAM" id="Phobius"/>
    </source>
</evidence>
<evidence type="ECO:0000256" key="13">
    <source>
        <dbReference type="ARBA" id="ARBA00039818"/>
    </source>
</evidence>
<dbReference type="EMBL" id="LAJE02000167">
    <property type="protein sequence ID" value="OEO31167.1"/>
    <property type="molecule type" value="Genomic_DNA"/>
</dbReference>
<comment type="function">
    <text evidence="11">Involved in cadaverine and putrescine tolerance in stationary phase. May facilitate the efflux of both cadaverine and putrescine from the cytoplasm, reducing potentially toxic levels under certain stress conditions.</text>
</comment>
<dbReference type="Pfam" id="PF01595">
    <property type="entry name" value="CNNM"/>
    <property type="match status" value="1"/>
</dbReference>
<keyword evidence="6 15" id="KW-0812">Transmembrane</keyword>
<keyword evidence="8 15" id="KW-1133">Transmembrane helix</keyword>
<dbReference type="InterPro" id="IPR036318">
    <property type="entry name" value="FAD-bd_PCMH-like_sf"/>
</dbReference>
<evidence type="ECO:0000256" key="12">
    <source>
        <dbReference type="ARBA" id="ARBA00038280"/>
    </source>
</evidence>
<dbReference type="SUPFAM" id="SSF54631">
    <property type="entry name" value="CBS-domain pair"/>
    <property type="match status" value="1"/>
</dbReference>